<dbReference type="Gene3D" id="3.40.800.20">
    <property type="entry name" value="Histone deacetylase domain"/>
    <property type="match status" value="1"/>
</dbReference>
<accession>A0A5S6Q1F7</accession>
<comment type="catalytic activity">
    <reaction evidence="1">
        <text>N(6)-acetyl-L-lysyl-[histone] + H2O = L-lysyl-[histone] + acetate</text>
        <dbReference type="Rhea" id="RHEA:58196"/>
        <dbReference type="Rhea" id="RHEA-COMP:9845"/>
        <dbReference type="Rhea" id="RHEA-COMP:11338"/>
        <dbReference type="ChEBI" id="CHEBI:15377"/>
        <dbReference type="ChEBI" id="CHEBI:29969"/>
        <dbReference type="ChEBI" id="CHEBI:30089"/>
        <dbReference type="ChEBI" id="CHEBI:61930"/>
        <dbReference type="EC" id="3.5.1.98"/>
    </reaction>
</comment>
<dbReference type="InterPro" id="IPR037138">
    <property type="entry name" value="His_deacetylse_dom_sf"/>
</dbReference>
<reference evidence="4" key="1">
    <citation type="submission" date="2019-12" db="UniProtKB">
        <authorList>
            <consortium name="WormBaseParasite"/>
        </authorList>
    </citation>
    <scope>IDENTIFICATION</scope>
</reference>
<organism evidence="3 4">
    <name type="scientific">Trichuris muris</name>
    <name type="common">Mouse whipworm</name>
    <dbReference type="NCBI Taxonomy" id="70415"/>
    <lineage>
        <taxon>Eukaryota</taxon>
        <taxon>Metazoa</taxon>
        <taxon>Ecdysozoa</taxon>
        <taxon>Nematoda</taxon>
        <taxon>Enoplea</taxon>
        <taxon>Dorylaimia</taxon>
        <taxon>Trichinellida</taxon>
        <taxon>Trichuridae</taxon>
        <taxon>Trichuris</taxon>
    </lineage>
</organism>
<evidence type="ECO:0000259" key="2">
    <source>
        <dbReference type="Pfam" id="PF00850"/>
    </source>
</evidence>
<evidence type="ECO:0000256" key="1">
    <source>
        <dbReference type="ARBA" id="ARBA00048287"/>
    </source>
</evidence>
<evidence type="ECO:0000313" key="4">
    <source>
        <dbReference type="WBParaSite" id="TMUE_0000001075.1"/>
    </source>
</evidence>
<sequence>MQLVKFSFILDGSNEIFVNCTKSNGFALAVRSHVNAQMSTFWPIMEEAEYYRIGRSAGKGSSVNTPLNQVDLRDVDYLAIFWHVVLPIATEYKPDLVLLTPVSTLQWAVLRDM</sequence>
<dbReference type="GO" id="GO:0141221">
    <property type="term" value="F:histone deacetylase activity, hydrolytic mechanism"/>
    <property type="evidence" value="ECO:0007669"/>
    <property type="project" value="UniProtKB-EC"/>
</dbReference>
<proteinExistence type="predicted"/>
<protein>
    <submittedName>
        <fullName evidence="4">Histone deacetylase domain-containing protein</fullName>
    </submittedName>
</protein>
<dbReference type="InterPro" id="IPR023801">
    <property type="entry name" value="His_deacetylse_dom"/>
</dbReference>
<dbReference type="SUPFAM" id="SSF52768">
    <property type="entry name" value="Arginase/deacetylase"/>
    <property type="match status" value="1"/>
</dbReference>
<dbReference type="InterPro" id="IPR023696">
    <property type="entry name" value="Ureohydrolase_dom_sf"/>
</dbReference>
<keyword evidence="3" id="KW-1185">Reference proteome</keyword>
<dbReference type="Pfam" id="PF00850">
    <property type="entry name" value="Hist_deacetyl"/>
    <property type="match status" value="1"/>
</dbReference>
<dbReference type="Proteomes" id="UP000046395">
    <property type="component" value="Unassembled WGS sequence"/>
</dbReference>
<feature type="domain" description="Histone deacetylase" evidence="2">
    <location>
        <begin position="33"/>
        <end position="99"/>
    </location>
</feature>
<evidence type="ECO:0000313" key="3">
    <source>
        <dbReference type="Proteomes" id="UP000046395"/>
    </source>
</evidence>
<dbReference type="WBParaSite" id="TMUE_0000001075.1">
    <property type="protein sequence ID" value="TMUE_0000001075.1"/>
    <property type="gene ID" value="WBGene00296990"/>
</dbReference>
<dbReference type="AlphaFoldDB" id="A0A5S6Q1F7"/>
<dbReference type="STRING" id="70415.A0A5S6Q1F7"/>
<name>A0A5S6Q1F7_TRIMR</name>